<dbReference type="SUPFAM" id="SSF55120">
    <property type="entry name" value="Pseudouridine synthase"/>
    <property type="match status" value="1"/>
</dbReference>
<reference evidence="7 8" key="1">
    <citation type="submission" date="2012-04" db="EMBL/GenBank/DDBJ databases">
        <authorList>
            <person name="Weinstock G."/>
            <person name="Sodergren E."/>
            <person name="Lobos E.A."/>
            <person name="Fulton L."/>
            <person name="Fulton R."/>
            <person name="Courtney L."/>
            <person name="Fronick C."/>
            <person name="O'Laughlin M."/>
            <person name="Godfrey J."/>
            <person name="Wilson R.M."/>
            <person name="Miner T."/>
            <person name="Farmer C."/>
            <person name="Delehaunty K."/>
            <person name="Cordes M."/>
            <person name="Minx P."/>
            <person name="Tomlinson C."/>
            <person name="Chen J."/>
            <person name="Wollam A."/>
            <person name="Pepin K.H."/>
            <person name="Bhonagiri V."/>
            <person name="Zhang X."/>
            <person name="Suruliraj S."/>
            <person name="Warren W."/>
            <person name="Mitreva M."/>
            <person name="Mardis E.R."/>
            <person name="Wilson R.K."/>
        </authorList>
    </citation>
    <scope>NUCLEOTIDE SEQUENCE [LARGE SCALE GENOMIC DNA]</scope>
    <source>
        <strain evidence="7 8">ERV63</strain>
    </source>
</reference>
<dbReference type="PROSITE" id="PS01149">
    <property type="entry name" value="PSI_RSU"/>
    <property type="match status" value="1"/>
</dbReference>
<comment type="caution">
    <text evidence="7">The sequence shown here is derived from an EMBL/GenBank/DDBJ whole genome shotgun (WGS) entry which is preliminary data.</text>
</comment>
<protein>
    <recommendedName>
        <fullName evidence="5">Pseudouridine synthase</fullName>
        <ecNumber evidence="5">5.4.99.-</ecNumber>
    </recommendedName>
</protein>
<dbReference type="GO" id="GO:0005829">
    <property type="term" value="C:cytosol"/>
    <property type="evidence" value="ECO:0007669"/>
    <property type="project" value="UniProtKB-ARBA"/>
</dbReference>
<dbReference type="InterPro" id="IPR018496">
    <property type="entry name" value="PsdUridine_synth_RsuA/RluB_CS"/>
</dbReference>
<dbReference type="CDD" id="cd00165">
    <property type="entry name" value="S4"/>
    <property type="match status" value="1"/>
</dbReference>
<dbReference type="GO" id="GO:0003723">
    <property type="term" value="F:RNA binding"/>
    <property type="evidence" value="ECO:0007669"/>
    <property type="project" value="UniProtKB-KW"/>
</dbReference>
<evidence type="ECO:0000256" key="3">
    <source>
        <dbReference type="ARBA" id="ARBA00023235"/>
    </source>
</evidence>
<dbReference type="GO" id="GO:0000455">
    <property type="term" value="P:enzyme-directed rRNA pseudouridine synthesis"/>
    <property type="evidence" value="ECO:0007669"/>
    <property type="project" value="UniProtKB-ARBA"/>
</dbReference>
<dbReference type="Proteomes" id="UP000004117">
    <property type="component" value="Unassembled WGS sequence"/>
</dbReference>
<dbReference type="EC" id="5.4.99.-" evidence="5"/>
<keyword evidence="3 5" id="KW-0413">Isomerase</keyword>
<dbReference type="InterPro" id="IPR020094">
    <property type="entry name" value="TruA/RsuA/RluB/E/F_N"/>
</dbReference>
<dbReference type="SUPFAM" id="SSF55174">
    <property type="entry name" value="Alpha-L RNA-binding motif"/>
    <property type="match status" value="1"/>
</dbReference>
<evidence type="ECO:0000313" key="7">
    <source>
        <dbReference type="EMBL" id="EJV19681.1"/>
    </source>
</evidence>
<organism evidence="7 8">
    <name type="scientific">Enterococcus faecalis ERV63</name>
    <dbReference type="NCBI Taxonomy" id="1134793"/>
    <lineage>
        <taxon>Bacteria</taxon>
        <taxon>Bacillati</taxon>
        <taxon>Bacillota</taxon>
        <taxon>Bacilli</taxon>
        <taxon>Lactobacillales</taxon>
        <taxon>Enterococcaceae</taxon>
        <taxon>Enterococcus</taxon>
    </lineage>
</organism>
<evidence type="ECO:0000259" key="6">
    <source>
        <dbReference type="SMART" id="SM00363"/>
    </source>
</evidence>
<sequence length="320" mass="36135">MGMVHCYRCSLPGHYAVFEKPLFTLLINRNTYIFIRQGITFFYFSSLTDSTILIPEWSGTMRLDKLLEELQFGSRKTVKRIIRGKQVTVDGIVTLNESQNVDAQLQMIKVKGQLISHKTHVYYMLNKPKGVVSAVSDASKKTVIDLIAPQDRRPGLYPVGRLDGDTEGLLLLTDNGQLGYQLIRPNKEVAKCYEVKVNGLVSAEDCAKFKDGIVLQGGIQCKPAKITVLAATETESHVFLTIQEGKFHQVKKMFLSVGKKVTALKRQTMGPVRLDPQLPLGAYRSLTREELQLLLPYFFIEKQQTSKALPSNLKREEERK</sequence>
<name>A0AAV3GPM6_ENTFL</name>
<dbReference type="Gene3D" id="3.10.290.10">
    <property type="entry name" value="RNA-binding S4 domain"/>
    <property type="match status" value="1"/>
</dbReference>
<dbReference type="SMART" id="SM00363">
    <property type="entry name" value="S4"/>
    <property type="match status" value="1"/>
</dbReference>
<evidence type="ECO:0000256" key="2">
    <source>
        <dbReference type="ARBA" id="ARBA00022884"/>
    </source>
</evidence>
<dbReference type="Gene3D" id="3.30.70.580">
    <property type="entry name" value="Pseudouridine synthase I, catalytic domain, N-terminal subdomain"/>
    <property type="match status" value="1"/>
</dbReference>
<gene>
    <name evidence="7" type="ORF">HMPREF1336_00421</name>
</gene>
<dbReference type="InterPro" id="IPR036986">
    <property type="entry name" value="S4_RNA-bd_sf"/>
</dbReference>
<proteinExistence type="inferred from homology"/>
<dbReference type="PROSITE" id="PS50889">
    <property type="entry name" value="S4"/>
    <property type="match status" value="1"/>
</dbReference>
<accession>A0AAV3GPM6</accession>
<evidence type="ECO:0000256" key="4">
    <source>
        <dbReference type="PROSITE-ProRule" id="PRU00182"/>
    </source>
</evidence>
<dbReference type="InterPro" id="IPR050343">
    <property type="entry name" value="RsuA_PseudoU_synthase"/>
</dbReference>
<evidence type="ECO:0000313" key="8">
    <source>
        <dbReference type="Proteomes" id="UP000004117"/>
    </source>
</evidence>
<dbReference type="PANTHER" id="PTHR47683">
    <property type="entry name" value="PSEUDOURIDINE SYNTHASE FAMILY PROTEIN-RELATED"/>
    <property type="match status" value="1"/>
</dbReference>
<dbReference type="InterPro" id="IPR000748">
    <property type="entry name" value="PsdUridine_synth_RsuA/RluB/E/F"/>
</dbReference>
<dbReference type="NCBIfam" id="TIGR00093">
    <property type="entry name" value="pseudouridine synthase"/>
    <property type="match status" value="1"/>
</dbReference>
<feature type="domain" description="RNA-binding S4" evidence="6">
    <location>
        <begin position="61"/>
        <end position="120"/>
    </location>
</feature>
<dbReference type="Pfam" id="PF01479">
    <property type="entry name" value="S4"/>
    <property type="match status" value="1"/>
</dbReference>
<dbReference type="Pfam" id="PF00849">
    <property type="entry name" value="PseudoU_synth_2"/>
    <property type="match status" value="1"/>
</dbReference>
<dbReference type="InterPro" id="IPR006145">
    <property type="entry name" value="PsdUridine_synth_RsuA/RluA"/>
</dbReference>
<dbReference type="InterPro" id="IPR020103">
    <property type="entry name" value="PsdUridine_synth_cat_dom_sf"/>
</dbReference>
<dbReference type="InterPro" id="IPR002942">
    <property type="entry name" value="S4_RNA-bd"/>
</dbReference>
<dbReference type="CDD" id="cd02553">
    <property type="entry name" value="PseudoU_synth_RsuA"/>
    <property type="match status" value="1"/>
</dbReference>
<comment type="similarity">
    <text evidence="1 5">Belongs to the pseudouridine synthase RsuA family.</text>
</comment>
<dbReference type="InterPro" id="IPR042092">
    <property type="entry name" value="PsdUridine_s_RsuA/RluB/E/F_cat"/>
</dbReference>
<dbReference type="GO" id="GO:0120159">
    <property type="term" value="F:rRNA pseudouridine synthase activity"/>
    <property type="evidence" value="ECO:0007669"/>
    <property type="project" value="UniProtKB-ARBA"/>
</dbReference>
<evidence type="ECO:0000256" key="1">
    <source>
        <dbReference type="ARBA" id="ARBA00008348"/>
    </source>
</evidence>
<evidence type="ECO:0000256" key="5">
    <source>
        <dbReference type="RuleBase" id="RU003887"/>
    </source>
</evidence>
<keyword evidence="2 4" id="KW-0694">RNA-binding</keyword>
<dbReference type="AlphaFoldDB" id="A0AAV3GPM6"/>
<dbReference type="FunFam" id="3.30.70.1560:FF:000001">
    <property type="entry name" value="Pseudouridine synthase"/>
    <property type="match status" value="1"/>
</dbReference>
<dbReference type="Gene3D" id="3.30.70.1560">
    <property type="entry name" value="Alpha-L RNA-binding motif"/>
    <property type="match status" value="1"/>
</dbReference>
<dbReference type="PANTHER" id="PTHR47683:SF4">
    <property type="entry name" value="PSEUDOURIDINE SYNTHASE"/>
    <property type="match status" value="1"/>
</dbReference>
<dbReference type="EMBL" id="ALZR01000020">
    <property type="protein sequence ID" value="EJV19681.1"/>
    <property type="molecule type" value="Genomic_DNA"/>
</dbReference>